<dbReference type="Proteomes" id="UP000017148">
    <property type="component" value="Unassembled WGS sequence"/>
</dbReference>
<dbReference type="OrthoDB" id="5348860at2"/>
<gene>
    <name evidence="2" type="ORF">CALK_1412</name>
</gene>
<keyword evidence="1" id="KW-0732">Signal</keyword>
<dbReference type="AlphaFoldDB" id="U7D9I2"/>
<feature type="signal peptide" evidence="1">
    <location>
        <begin position="1"/>
        <end position="17"/>
    </location>
</feature>
<evidence type="ECO:0000256" key="1">
    <source>
        <dbReference type="SAM" id="SignalP"/>
    </source>
</evidence>
<dbReference type="EMBL" id="ASJR01000010">
    <property type="protein sequence ID" value="ERP31747.1"/>
    <property type="molecule type" value="Genomic_DNA"/>
</dbReference>
<proteinExistence type="predicted"/>
<keyword evidence="3" id="KW-1185">Reference proteome</keyword>
<evidence type="ECO:0000313" key="3">
    <source>
        <dbReference type="Proteomes" id="UP000017148"/>
    </source>
</evidence>
<reference evidence="2 3" key="1">
    <citation type="journal article" date="2013" name="Environ. Microbiol.">
        <title>Genome analysis of Chitinivibrio alkaliphilus gen. nov., sp. nov., a novel extremely haloalkaliphilic anaerobic chitinolytic bacterium from the candidate phylum Termite Group 3.</title>
        <authorList>
            <person name="Sorokin D.Y."/>
            <person name="Gumerov V.M."/>
            <person name="Rakitin A.L."/>
            <person name="Beletsky A.V."/>
            <person name="Damste J.S."/>
            <person name="Muyzer G."/>
            <person name="Mardanov A.V."/>
            <person name="Ravin N.V."/>
        </authorList>
    </citation>
    <scope>NUCLEOTIDE SEQUENCE [LARGE SCALE GENOMIC DNA]</scope>
    <source>
        <strain evidence="2 3">ACht1</strain>
    </source>
</reference>
<protein>
    <submittedName>
        <fullName evidence="2">Uncharacterized protein</fullName>
    </submittedName>
</protein>
<comment type="caution">
    <text evidence="2">The sequence shown here is derived from an EMBL/GenBank/DDBJ whole genome shotgun (WGS) entry which is preliminary data.</text>
</comment>
<accession>U7D9I2</accession>
<organism evidence="2 3">
    <name type="scientific">Chitinivibrio alkaliphilus ACht1</name>
    <dbReference type="NCBI Taxonomy" id="1313304"/>
    <lineage>
        <taxon>Bacteria</taxon>
        <taxon>Pseudomonadati</taxon>
        <taxon>Fibrobacterota</taxon>
        <taxon>Chitinivibrionia</taxon>
        <taxon>Chitinivibrionales</taxon>
        <taxon>Chitinivibrionaceae</taxon>
        <taxon>Chitinivibrio</taxon>
    </lineage>
</organism>
<name>U7D9I2_9BACT</name>
<sequence length="137" mass="15323">MTSRILLLIFCSLMAVGAYPHTSKHALDWAGTYTGTCPDEAGEVLLRLTLEYDHTFTKERITDTTQQDISGTLEWFDDGLRIRLIGPDTTTVLSAHVGENRLFLLTDAGEHHAPSLWEHPSLEKELPQDSTLPECTQ</sequence>
<feature type="chain" id="PRO_5004682302" evidence="1">
    <location>
        <begin position="18"/>
        <end position="137"/>
    </location>
</feature>
<dbReference type="RefSeq" id="WP_022636870.1">
    <property type="nucleotide sequence ID" value="NZ_ASJR01000010.1"/>
</dbReference>
<evidence type="ECO:0000313" key="2">
    <source>
        <dbReference type="EMBL" id="ERP31747.1"/>
    </source>
</evidence>
<dbReference type="Gene3D" id="2.40.128.640">
    <property type="match status" value="1"/>
</dbReference>
<dbReference type="STRING" id="1313304.CALK_1412"/>